<evidence type="ECO:0000256" key="4">
    <source>
        <dbReference type="ARBA" id="ARBA00022989"/>
    </source>
</evidence>
<evidence type="ECO:0000256" key="6">
    <source>
        <dbReference type="SAM" id="Phobius"/>
    </source>
</evidence>
<keyword evidence="3 6" id="KW-0812">Transmembrane</keyword>
<evidence type="ECO:0000256" key="2">
    <source>
        <dbReference type="ARBA" id="ARBA00022448"/>
    </source>
</evidence>
<dbReference type="PROSITE" id="PS50850">
    <property type="entry name" value="MFS"/>
    <property type="match status" value="1"/>
</dbReference>
<feature type="transmembrane region" description="Helical" evidence="6">
    <location>
        <begin position="26"/>
        <end position="44"/>
    </location>
</feature>
<protein>
    <submittedName>
        <fullName evidence="8">MFS transporter, OPA family, hexose phosphate transporter UhpT</fullName>
    </submittedName>
</protein>
<evidence type="ECO:0000313" key="9">
    <source>
        <dbReference type="Proteomes" id="UP000195080"/>
    </source>
</evidence>
<keyword evidence="2" id="KW-0813">Transport</keyword>
<evidence type="ECO:0000259" key="7">
    <source>
        <dbReference type="PROSITE" id="PS50850"/>
    </source>
</evidence>
<feature type="domain" description="Major facilitator superfamily (MFS) profile" evidence="7">
    <location>
        <begin position="1"/>
        <end position="118"/>
    </location>
</feature>
<feature type="transmembrane region" description="Helical" evidence="6">
    <location>
        <begin position="56"/>
        <end position="77"/>
    </location>
</feature>
<organism evidence="8 9">
    <name type="scientific">Candidatus Enterococcus lemimoniae</name>
    <dbReference type="NCBI Taxonomy" id="1834167"/>
    <lineage>
        <taxon>Bacteria</taxon>
        <taxon>Bacillati</taxon>
        <taxon>Bacillota</taxon>
        <taxon>Bacilli</taxon>
        <taxon>Lactobacillales</taxon>
        <taxon>Enterococcaceae</taxon>
        <taxon>Enterococcus</taxon>
    </lineage>
</organism>
<dbReference type="InterPro" id="IPR011701">
    <property type="entry name" value="MFS"/>
</dbReference>
<dbReference type="InterPro" id="IPR036259">
    <property type="entry name" value="MFS_trans_sf"/>
</dbReference>
<proteinExistence type="predicted"/>
<dbReference type="Proteomes" id="UP000195080">
    <property type="component" value="Chromosome"/>
</dbReference>
<dbReference type="PANTHER" id="PTHR43826">
    <property type="entry name" value="GLUCOSE-6-PHOSPHATE EXCHANGER SLC37A4"/>
    <property type="match status" value="1"/>
</dbReference>
<keyword evidence="5 6" id="KW-0472">Membrane</keyword>
<evidence type="ECO:0000256" key="3">
    <source>
        <dbReference type="ARBA" id="ARBA00022692"/>
    </source>
</evidence>
<dbReference type="Gene3D" id="1.20.1250.20">
    <property type="entry name" value="MFS general substrate transporter like domains"/>
    <property type="match status" value="1"/>
</dbReference>
<dbReference type="PANTHER" id="PTHR43826:SF9">
    <property type="entry name" value="PROTEIN, PUTATIVE-RELATED"/>
    <property type="match status" value="1"/>
</dbReference>
<evidence type="ECO:0000256" key="5">
    <source>
        <dbReference type="ARBA" id="ARBA00023136"/>
    </source>
</evidence>
<name>A0ABZ2TA75_9ENTE</name>
<sequence>MYMIRNNFKAAQPLLKSQLGLTTTDLGYIGFVFSIVYGFGKFIVGYIVDGKNTKKILSILLLLSSITVLCMGILFTMNNVPMGWIVVLWSLNGLFQCVGGPSCASVITQWTTRSNRGR</sequence>
<reference evidence="9" key="1">
    <citation type="submission" date="2017-05" db="EMBL/GenBank/DDBJ databases">
        <title>The Genome Sequence of EEnterococcus faecalis 9F2_4866.</title>
        <authorList>
            <consortium name="The Broad Institute Genomics Platform"/>
            <consortium name="The Broad Institute Genomic Center for Infectious Diseases"/>
            <person name="Earl A."/>
            <person name="Manson A."/>
            <person name="Schwartman J."/>
            <person name="Gilmore M."/>
            <person name="Abouelleil A."/>
            <person name="Cao P."/>
            <person name="Chapman S."/>
            <person name="Cusick C."/>
            <person name="Shea T."/>
            <person name="Young S."/>
            <person name="Neafsey D."/>
            <person name="Nusbaum C."/>
            <person name="Birren B."/>
        </authorList>
    </citation>
    <scope>NUCLEOTIDE SEQUENCE [LARGE SCALE GENOMIC DNA]</scope>
    <source>
        <strain evidence="9">12C11_DIV0727</strain>
    </source>
</reference>
<dbReference type="SUPFAM" id="SSF103473">
    <property type="entry name" value="MFS general substrate transporter"/>
    <property type="match status" value="1"/>
</dbReference>
<feature type="transmembrane region" description="Helical" evidence="6">
    <location>
        <begin position="83"/>
        <end position="108"/>
    </location>
</feature>
<dbReference type="Pfam" id="PF07690">
    <property type="entry name" value="MFS_1"/>
    <property type="match status" value="1"/>
</dbReference>
<keyword evidence="4 6" id="KW-1133">Transmembrane helix</keyword>
<evidence type="ECO:0000313" key="8">
    <source>
        <dbReference type="EMBL" id="WYJ88233.1"/>
    </source>
</evidence>
<keyword evidence="9" id="KW-1185">Reference proteome</keyword>
<gene>
    <name evidence="8" type="ORF">A5866_003363</name>
</gene>
<dbReference type="InterPro" id="IPR020846">
    <property type="entry name" value="MFS_dom"/>
</dbReference>
<comment type="subcellular location">
    <subcellularLocation>
        <location evidence="1">Cell membrane</location>
        <topology evidence="1">Multi-pass membrane protein</topology>
    </subcellularLocation>
</comment>
<accession>A0ABZ2TA75</accession>
<dbReference type="EMBL" id="CP147248">
    <property type="protein sequence ID" value="WYJ88233.1"/>
    <property type="molecule type" value="Genomic_DNA"/>
</dbReference>
<dbReference type="InterPro" id="IPR051337">
    <property type="entry name" value="OPA_Antiporter"/>
</dbReference>
<evidence type="ECO:0000256" key="1">
    <source>
        <dbReference type="ARBA" id="ARBA00004651"/>
    </source>
</evidence>
<reference evidence="8 9" key="2">
    <citation type="submission" date="2024-03" db="EMBL/GenBank/DDBJ databases">
        <title>The Genome Sequence of Enterococcus sp. DIV0727d.</title>
        <authorList>
            <consortium name="The Broad Institute Genomics Platform"/>
            <consortium name="The Broad Institute Microbial Omics Core"/>
            <consortium name="The Broad Institute Genomic Center for Infectious Diseases"/>
            <person name="Earl A."/>
            <person name="Manson A."/>
            <person name="Gilmore M."/>
            <person name="Schwartman J."/>
            <person name="Shea T."/>
            <person name="Abouelleil A."/>
            <person name="Cao P."/>
            <person name="Chapman S."/>
            <person name="Cusick C."/>
            <person name="Young S."/>
            <person name="Neafsey D."/>
            <person name="Nusbaum C."/>
            <person name="Birren B."/>
        </authorList>
    </citation>
    <scope>NUCLEOTIDE SEQUENCE [LARGE SCALE GENOMIC DNA]</scope>
    <source>
        <strain evidence="8 9">12C11_DIV0727</strain>
    </source>
</reference>